<keyword evidence="1" id="KW-1133">Transmembrane helix</keyword>
<name>G9NXG6_HYPAI</name>
<feature type="non-terminal residue" evidence="2">
    <location>
        <position position="1"/>
    </location>
</feature>
<gene>
    <name evidence="2" type="ORF">TRIATDRAFT_10221</name>
</gene>
<sequence>VFHIIVICTNTDDRHREIYSARTSIPHTAPKQARDRATYASFGDDGTTATANAHGHLLQITRYFGNKPSGFFCVDLPLAPEPCVIEARMNYLQESCQDATRGIRLFFDDSENSARWRAKTGIDAMPKMAFLQDRWPSFTTQTSAFYLNIQYVISQGTVYQIYTYTLKEEKLSTPPQVPVLKIDANLLLRNLNFIEDGDENERESDDAHYTHFILNDGYSVATMHKVRLNAPQNQDAVALFTSLFINGRLQTFDDSESGDESEDLYAKLDQQALTDLIEQGFLKVTLAYKLDIVSSSKVKKASAFSRGDLLAAELILKTPYERMLFSEDEHLNFILRRNLEHILSVCSIPVEDFEENEVFSAPSDSPYCKAIALTCGDVSGHRIATTASFYAFQFLLNALKFFQKKGLTCACPAGINLCEDYACKMYSRIRFTCRGHLRWLHYAHISASESPHSPSYWATGETIPVWESKIDEISITTTLCNLIKAAGLCQLIADENTRHEVAKDFGDMAICLINSLHHHNKNNEYIFPRFKKRTPHTFYASDHAIIWWAIKSTEELGLASICYIPPDIGQRGMSYSSTKIQKSMLMKLAAENPDGRRSMLTTSRNLSEDRFRLGVNDTILFHAMEVGLFNKPNSVDDTSNFWKNKVDVWKNIVDCQGDQDPVLSDPLELALVLILSANNKCINSRPAREVYDSTKSFLFTISSPNGLFPGQLDENQEPALFGNETSRDSYWHVTFELPYILWNYQKQRPISQCPLTAEIIADQRFSELFQRMEKTIGRIEAMAASPTATRSVNEIPNEWLYDEPNFFKFHHDVSSDSIVQFCENNKNKHYGIVIDEAMLIVQNENNYDVFKDDIAGYIVDVPRSKGLYSKTRTFNLQKVTKSENFGSCIQEQRTPAISKKRLFHFYPLSLNVALASFVASSEKDAIALFFDRHASYDRYFSETTTLAHNKWTTELHLPFYQISNQEPSSGKYRTVAKMVGIPFLRNNGSEENTIWINRATMSFRFDGDIFDRYWTCHFIEYSPRIIYEGQKNTYKGEQNPSSILTRRIDDASKESSWRQRRILELILFDLMLEEMLRSTKEILMEIRSRIERSFESEAITGLNDKASKSMLLDPLNLIDKVDNNIFLSTSTLWNELEPIFQLMKDLLHENLETIANWTDREKNRGLDEPHWTLNDERSYRRAISALQASNQRRVDELKRYNADIASFNASFARKLEVMRSELDRRGADDIRLFTYVTVVFLPVGFATSVFSMNGSPSGDTLHGMIILAILALLITFIALVNARILDRVLGPLFGACRVITEGIVNPLINELHKLAQPIGKSVYLLI</sequence>
<evidence type="ECO:0000313" key="3">
    <source>
        <dbReference type="Proteomes" id="UP000005426"/>
    </source>
</evidence>
<keyword evidence="1" id="KW-0812">Transmembrane</keyword>
<keyword evidence="3" id="KW-1185">Reference proteome</keyword>
<feature type="transmembrane region" description="Helical" evidence="1">
    <location>
        <begin position="1232"/>
        <end position="1252"/>
    </location>
</feature>
<dbReference type="HOGENOM" id="CLU_004977_1_0_1"/>
<dbReference type="EMBL" id="ABDG02000024">
    <property type="protein sequence ID" value="EHK44774.1"/>
    <property type="molecule type" value="Genomic_DNA"/>
</dbReference>
<evidence type="ECO:0000256" key="1">
    <source>
        <dbReference type="SAM" id="Phobius"/>
    </source>
</evidence>
<dbReference type="Gene3D" id="1.20.58.340">
    <property type="entry name" value="Magnesium transport protein CorA, transmembrane region"/>
    <property type="match status" value="1"/>
</dbReference>
<dbReference type="OrthoDB" id="4897285at2759"/>
<protein>
    <submittedName>
        <fullName evidence="2">Uncharacterized protein</fullName>
    </submittedName>
</protein>
<evidence type="ECO:0000313" key="2">
    <source>
        <dbReference type="EMBL" id="EHK44774.1"/>
    </source>
</evidence>
<comment type="caution">
    <text evidence="2">The sequence shown here is derived from an EMBL/GenBank/DDBJ whole genome shotgun (WGS) entry which is preliminary data.</text>
</comment>
<keyword evidence="1" id="KW-0472">Membrane</keyword>
<dbReference type="eggNOG" id="ENOG502SD64">
    <property type="taxonomic scope" value="Eukaryota"/>
</dbReference>
<accession>G9NXG6</accession>
<dbReference type="Proteomes" id="UP000005426">
    <property type="component" value="Unassembled WGS sequence"/>
</dbReference>
<proteinExistence type="predicted"/>
<organism evidence="2 3">
    <name type="scientific">Hypocrea atroviridis (strain ATCC 20476 / IMI 206040)</name>
    <name type="common">Trichoderma atroviride</name>
    <dbReference type="NCBI Taxonomy" id="452589"/>
    <lineage>
        <taxon>Eukaryota</taxon>
        <taxon>Fungi</taxon>
        <taxon>Dikarya</taxon>
        <taxon>Ascomycota</taxon>
        <taxon>Pezizomycotina</taxon>
        <taxon>Sordariomycetes</taxon>
        <taxon>Hypocreomycetidae</taxon>
        <taxon>Hypocreales</taxon>
        <taxon>Hypocreaceae</taxon>
        <taxon>Trichoderma</taxon>
    </lineage>
</organism>
<feature type="non-terminal residue" evidence="2">
    <location>
        <position position="1326"/>
    </location>
</feature>
<reference evidence="2 3" key="1">
    <citation type="journal article" date="2011" name="Genome Biol.">
        <title>Comparative genome sequence analysis underscores mycoparasitism as the ancestral life style of Trichoderma.</title>
        <authorList>
            <person name="Kubicek C.P."/>
            <person name="Herrera-Estrella A."/>
            <person name="Seidl-Seiboth V."/>
            <person name="Martinez D.A."/>
            <person name="Druzhinina I.S."/>
            <person name="Thon M."/>
            <person name="Zeilinger S."/>
            <person name="Casas-Flores S."/>
            <person name="Horwitz B.A."/>
            <person name="Mukherjee P.K."/>
            <person name="Mukherjee M."/>
            <person name="Kredics L."/>
            <person name="Alcaraz L.D."/>
            <person name="Aerts A."/>
            <person name="Antal Z."/>
            <person name="Atanasova L."/>
            <person name="Cervantes-Badillo M.G."/>
            <person name="Challacombe J."/>
            <person name="Chertkov O."/>
            <person name="McCluskey K."/>
            <person name="Coulpier F."/>
            <person name="Deshpande N."/>
            <person name="von Doehren H."/>
            <person name="Ebbole D.J."/>
            <person name="Esquivel-Naranjo E.U."/>
            <person name="Fekete E."/>
            <person name="Flipphi M."/>
            <person name="Glaser F."/>
            <person name="Gomez-Rodriguez E.Y."/>
            <person name="Gruber S."/>
            <person name="Han C."/>
            <person name="Henrissat B."/>
            <person name="Hermosa R."/>
            <person name="Hernandez-Onate M."/>
            <person name="Karaffa L."/>
            <person name="Kosti I."/>
            <person name="Le Crom S."/>
            <person name="Lindquist E."/>
            <person name="Lucas S."/>
            <person name="Luebeck M."/>
            <person name="Luebeck P.S."/>
            <person name="Margeot A."/>
            <person name="Metz B."/>
            <person name="Misra M."/>
            <person name="Nevalainen H."/>
            <person name="Omann M."/>
            <person name="Packer N."/>
            <person name="Perrone G."/>
            <person name="Uresti-Rivera E.E."/>
            <person name="Salamov A."/>
            <person name="Schmoll M."/>
            <person name="Seiboth B."/>
            <person name="Shapiro H."/>
            <person name="Sukno S."/>
            <person name="Tamayo-Ramos J.A."/>
            <person name="Tisch D."/>
            <person name="Wiest A."/>
            <person name="Wilkinson H.H."/>
            <person name="Zhang M."/>
            <person name="Coutinho P.M."/>
            <person name="Kenerley C.M."/>
            <person name="Monte E."/>
            <person name="Baker S.E."/>
            <person name="Grigoriev I.V."/>
        </authorList>
    </citation>
    <scope>NUCLEOTIDE SEQUENCE [LARGE SCALE GENOMIC DNA]</scope>
    <source>
        <strain evidence="3">ATCC 20476 / IMI 206040</strain>
    </source>
</reference>
<feature type="transmembrane region" description="Helical" evidence="1">
    <location>
        <begin position="1264"/>
        <end position="1282"/>
    </location>
</feature>
<dbReference type="STRING" id="452589.G9NXG6"/>
<dbReference type="OMA" id="FFDRHAS"/>